<name>A0A7J7N259_9MAGN</name>
<comment type="caution">
    <text evidence="2">The sequence shown here is derived from an EMBL/GenBank/DDBJ whole genome shotgun (WGS) entry which is preliminary data.</text>
</comment>
<dbReference type="EMBL" id="JACGCM010001136">
    <property type="protein sequence ID" value="KAF6161223.1"/>
    <property type="molecule type" value="Genomic_DNA"/>
</dbReference>
<evidence type="ECO:0000313" key="1">
    <source>
        <dbReference type="EMBL" id="KAF6159846.1"/>
    </source>
</evidence>
<keyword evidence="3" id="KW-1185">Reference proteome</keyword>
<organism evidence="2 3">
    <name type="scientific">Kingdonia uniflora</name>
    <dbReference type="NCBI Taxonomy" id="39325"/>
    <lineage>
        <taxon>Eukaryota</taxon>
        <taxon>Viridiplantae</taxon>
        <taxon>Streptophyta</taxon>
        <taxon>Embryophyta</taxon>
        <taxon>Tracheophyta</taxon>
        <taxon>Spermatophyta</taxon>
        <taxon>Magnoliopsida</taxon>
        <taxon>Ranunculales</taxon>
        <taxon>Circaeasteraceae</taxon>
        <taxon>Kingdonia</taxon>
    </lineage>
</organism>
<protein>
    <submittedName>
        <fullName evidence="2">Uncharacterized protein</fullName>
    </submittedName>
</protein>
<evidence type="ECO:0000313" key="2">
    <source>
        <dbReference type="EMBL" id="KAF6161223.1"/>
    </source>
</evidence>
<accession>A0A7J7N259</accession>
<dbReference type="AlphaFoldDB" id="A0A7J7N259"/>
<feature type="non-terminal residue" evidence="2">
    <location>
        <position position="1"/>
    </location>
</feature>
<dbReference type="EMBL" id="JACGCM010001183">
    <property type="protein sequence ID" value="KAF6159846.1"/>
    <property type="molecule type" value="Genomic_DNA"/>
</dbReference>
<dbReference type="Proteomes" id="UP000541444">
    <property type="component" value="Unassembled WGS sequence"/>
</dbReference>
<reference evidence="2 3" key="1">
    <citation type="journal article" date="2020" name="IScience">
        <title>Genome Sequencing of the Endangered Kingdonia uniflora (Circaeasteraceae, Ranunculales) Reveals Potential Mechanisms of Evolutionary Specialization.</title>
        <authorList>
            <person name="Sun Y."/>
            <person name="Deng T."/>
            <person name="Zhang A."/>
            <person name="Moore M.J."/>
            <person name="Landis J.B."/>
            <person name="Lin N."/>
            <person name="Zhang H."/>
            <person name="Zhang X."/>
            <person name="Huang J."/>
            <person name="Zhang X."/>
            <person name="Sun H."/>
            <person name="Wang H."/>
        </authorList>
    </citation>
    <scope>NUCLEOTIDE SEQUENCE [LARGE SCALE GENOMIC DNA]</scope>
    <source>
        <strain evidence="2">TB1705</strain>
        <tissue evidence="2">Leaf</tissue>
    </source>
</reference>
<gene>
    <name evidence="2" type="ORF">GIB67_014669</name>
    <name evidence="1" type="ORF">GIB67_032930</name>
</gene>
<evidence type="ECO:0000313" key="3">
    <source>
        <dbReference type="Proteomes" id="UP000541444"/>
    </source>
</evidence>
<proteinExistence type="predicted"/>
<sequence length="106" mass="12036">SCNLYRDAKHIGHLSPDLSLKATKKVIRDAILYTHFHSKSSGPYVYESFLGQMWVKKYSVYNNLNAGNGFRYSYFKNLPSPPTLPTTPQEEVEDLGPHAFDVLLSL</sequence>